<feature type="coiled-coil region" evidence="2">
    <location>
        <begin position="210"/>
        <end position="273"/>
    </location>
</feature>
<gene>
    <name evidence="4" type="ORF">MCOR_2743</name>
</gene>
<dbReference type="Proteomes" id="UP000507470">
    <property type="component" value="Unassembled WGS sequence"/>
</dbReference>
<keyword evidence="1" id="KW-0862">Zinc</keyword>
<keyword evidence="2" id="KW-0175">Coiled coil</keyword>
<dbReference type="SUPFAM" id="SSF57845">
    <property type="entry name" value="B-box zinc-binding domain"/>
    <property type="match status" value="1"/>
</dbReference>
<keyword evidence="1" id="KW-0479">Metal-binding</keyword>
<organism evidence="4 5">
    <name type="scientific">Mytilus coruscus</name>
    <name type="common">Sea mussel</name>
    <dbReference type="NCBI Taxonomy" id="42192"/>
    <lineage>
        <taxon>Eukaryota</taxon>
        <taxon>Metazoa</taxon>
        <taxon>Spiralia</taxon>
        <taxon>Lophotrochozoa</taxon>
        <taxon>Mollusca</taxon>
        <taxon>Bivalvia</taxon>
        <taxon>Autobranchia</taxon>
        <taxon>Pteriomorphia</taxon>
        <taxon>Mytilida</taxon>
        <taxon>Mytiloidea</taxon>
        <taxon>Mytilidae</taxon>
        <taxon>Mytilinae</taxon>
        <taxon>Mytilus</taxon>
    </lineage>
</organism>
<dbReference type="InterPro" id="IPR047153">
    <property type="entry name" value="TRIM45/56/19-like"/>
</dbReference>
<feature type="domain" description="B box-type" evidence="3">
    <location>
        <begin position="96"/>
        <end position="146"/>
    </location>
</feature>
<evidence type="ECO:0000313" key="5">
    <source>
        <dbReference type="Proteomes" id="UP000507470"/>
    </source>
</evidence>
<dbReference type="CDD" id="cd19756">
    <property type="entry name" value="Bbox2"/>
    <property type="match status" value="1"/>
</dbReference>
<dbReference type="SUPFAM" id="SSF75011">
    <property type="entry name" value="3-carboxy-cis,cis-mucoante lactonizing enzyme"/>
    <property type="match status" value="1"/>
</dbReference>
<keyword evidence="5" id="KW-1185">Reference proteome</keyword>
<evidence type="ECO:0000256" key="1">
    <source>
        <dbReference type="PROSITE-ProRule" id="PRU00024"/>
    </source>
</evidence>
<evidence type="ECO:0000313" key="4">
    <source>
        <dbReference type="EMBL" id="CAC5360178.1"/>
    </source>
</evidence>
<dbReference type="PANTHER" id="PTHR25462">
    <property type="entry name" value="BONUS, ISOFORM C-RELATED"/>
    <property type="match status" value="1"/>
</dbReference>
<dbReference type="PROSITE" id="PS50119">
    <property type="entry name" value="ZF_BBOX"/>
    <property type="match status" value="1"/>
</dbReference>
<dbReference type="EMBL" id="CACVKT020000548">
    <property type="protein sequence ID" value="CAC5360178.1"/>
    <property type="molecule type" value="Genomic_DNA"/>
</dbReference>
<dbReference type="InterPro" id="IPR000315">
    <property type="entry name" value="Znf_B-box"/>
</dbReference>
<dbReference type="AlphaFoldDB" id="A0A6J8A194"/>
<proteinExistence type="predicted"/>
<protein>
    <recommendedName>
        <fullName evidence="3">B box-type domain-containing protein</fullName>
    </recommendedName>
</protein>
<dbReference type="OrthoDB" id="6119044at2759"/>
<dbReference type="Gene3D" id="3.30.160.60">
    <property type="entry name" value="Classic Zinc Finger"/>
    <property type="match status" value="1"/>
</dbReference>
<sequence length="916" mass="104147">MSRKSSSQHDRVSISYDYEMSRTSSSQHDRVSISYDYGMSRKSSSQHDQVSISYDYGMSRKSSSQHDRVSISYDYEMSRKSPSKHDQDIKDMSSKSPNMYCGTCSRRSRSNKAVKYCTDCEDGLCADCEDFHGSIKTFDTHHLIDINVIEGKPIVVNKSCKVHPDMVLEYFCSDHDTMCCRSCMASAHRSCDKLLPIEVSAKGVKSSTMYEDIFKDVTSLNSAINELEDKRKKVIVSLKDIKMVVQQDVKNFKARLQKRIEEIEAALMSEIDTIHTELSNEANDNLEKICDRRRKIQNISEQIKSVSTYGSESQIFMLINNIKEELNCHANAFQELLSSQKDVSLSLKESDLLSVIKSFGTVEIKETSLDVKYKPFKIQQAQFLQQQIKRPSNFQLDVKFKVPGSKLVGIGVTKDNRLFLCNFNSSSLFVMSDKGKTLATVQMDGRQWGIAIEEDNNTAWVTLPYEQSVQTVDIVAMEKGRLIKVPCSCYGIAIIDDQIAVGGEGNIYIISKNGDLKKTLDVGGSTVHSLSVGQKHQLYYAQGDVPKSKLNSIGLDGTVTSISAKDTYNVIDVKSDTIGNVYFLEYQASNLKLFSFEDKSIKTILTTKDGLKTPYGLAFSKDWSKLFVSNYSAGEILPARLGEYQIRVRNVSEVFQPTRLGEYQLRLRNVSEIYQPARSGEYQLRLQNVSEIFQPARSGEYQLRLWNVSKVFQPARSARSGEYQLRLRNVSEVYQPAPLGEYQLRLRNVSEVFQPARSGEYQLRLRNVSEVFQPARSGEYQLRLGNVPKVFQPARSGEYQLLLRNVSEVFQPARSGEYQLRLRNVSDVFQPARSGEYQLRLRNVSEVFQPARSGEYQLRLRNVSEIFQPARSGEYQLRLRNVSKVSQQTRSGEYQLRPRNVSEVFVCLVIKMNVSV</sequence>
<dbReference type="Gene3D" id="2.130.10.10">
    <property type="entry name" value="YVTN repeat-like/Quinoprotein amine dehydrogenase"/>
    <property type="match status" value="1"/>
</dbReference>
<accession>A0A6J8A194</accession>
<reference evidence="4 5" key="1">
    <citation type="submission" date="2020-06" db="EMBL/GenBank/DDBJ databases">
        <authorList>
            <person name="Li R."/>
            <person name="Bekaert M."/>
        </authorList>
    </citation>
    <scope>NUCLEOTIDE SEQUENCE [LARGE SCALE GENOMIC DNA]</scope>
    <source>
        <strain evidence="5">wild</strain>
    </source>
</reference>
<dbReference type="CDD" id="cd19757">
    <property type="entry name" value="Bbox1"/>
    <property type="match status" value="1"/>
</dbReference>
<keyword evidence="1" id="KW-0863">Zinc-finger</keyword>
<dbReference type="GO" id="GO:0008270">
    <property type="term" value="F:zinc ion binding"/>
    <property type="evidence" value="ECO:0007669"/>
    <property type="project" value="UniProtKB-KW"/>
</dbReference>
<evidence type="ECO:0000259" key="3">
    <source>
        <dbReference type="PROSITE" id="PS50119"/>
    </source>
</evidence>
<name>A0A6J8A194_MYTCO</name>
<dbReference type="PANTHER" id="PTHR25462:SF296">
    <property type="entry name" value="MEIOTIC P26, ISOFORM F"/>
    <property type="match status" value="1"/>
</dbReference>
<dbReference type="InterPro" id="IPR015943">
    <property type="entry name" value="WD40/YVTN_repeat-like_dom_sf"/>
</dbReference>
<evidence type="ECO:0000256" key="2">
    <source>
        <dbReference type="SAM" id="Coils"/>
    </source>
</evidence>